<feature type="non-terminal residue" evidence="6">
    <location>
        <position position="842"/>
    </location>
</feature>
<evidence type="ECO:0000259" key="5">
    <source>
        <dbReference type="PROSITE" id="PS52042"/>
    </source>
</evidence>
<feature type="non-terminal residue" evidence="6">
    <location>
        <position position="1"/>
    </location>
</feature>
<dbReference type="InterPro" id="IPR053033">
    <property type="entry name" value="Androglobin-like"/>
</dbReference>
<feature type="compositionally biased region" description="Basic and acidic residues" evidence="4">
    <location>
        <begin position="1"/>
        <end position="17"/>
    </location>
</feature>
<dbReference type="Pfam" id="PF22068">
    <property type="entry name" value="Androglobin_II"/>
    <property type="match status" value="1"/>
</dbReference>
<evidence type="ECO:0000313" key="7">
    <source>
        <dbReference type="Proteomes" id="UP000886611"/>
    </source>
</evidence>
<keyword evidence="1" id="KW-0349">Heme</keyword>
<name>A0A8X7XG47_POLSE</name>
<evidence type="ECO:0000256" key="2">
    <source>
        <dbReference type="ARBA" id="ARBA00022723"/>
    </source>
</evidence>
<evidence type="ECO:0000313" key="6">
    <source>
        <dbReference type="EMBL" id="KAG2467661.1"/>
    </source>
</evidence>
<dbReference type="EMBL" id="JAATIS010000485">
    <property type="protein sequence ID" value="KAG2467661.1"/>
    <property type="molecule type" value="Genomic_DNA"/>
</dbReference>
<feature type="compositionally biased region" description="Polar residues" evidence="4">
    <location>
        <begin position="447"/>
        <end position="456"/>
    </location>
</feature>
<feature type="compositionally biased region" description="Polar residues" evidence="4">
    <location>
        <begin position="130"/>
        <end position="139"/>
    </location>
</feature>
<feature type="region of interest" description="Disordered" evidence="4">
    <location>
        <begin position="447"/>
        <end position="477"/>
    </location>
</feature>
<feature type="compositionally biased region" description="Low complexity" evidence="4">
    <location>
        <begin position="18"/>
        <end position="33"/>
    </location>
</feature>
<accession>A0A8X7XG47</accession>
<organism evidence="6 7">
    <name type="scientific">Polypterus senegalus</name>
    <name type="common">Senegal bichir</name>
    <dbReference type="NCBI Taxonomy" id="55291"/>
    <lineage>
        <taxon>Eukaryota</taxon>
        <taxon>Metazoa</taxon>
        <taxon>Chordata</taxon>
        <taxon>Craniata</taxon>
        <taxon>Vertebrata</taxon>
        <taxon>Euteleostomi</taxon>
        <taxon>Actinopterygii</taxon>
        <taxon>Polypteriformes</taxon>
        <taxon>Polypteridae</taxon>
        <taxon>Polypterus</taxon>
    </lineage>
</organism>
<dbReference type="PROSITE" id="PS50096">
    <property type="entry name" value="IQ"/>
    <property type="match status" value="1"/>
</dbReference>
<proteinExistence type="predicted"/>
<feature type="region of interest" description="Disordered" evidence="4">
    <location>
        <begin position="1"/>
        <end position="39"/>
    </location>
</feature>
<dbReference type="GO" id="GO:0020037">
    <property type="term" value="F:heme binding"/>
    <property type="evidence" value="ECO:0007669"/>
    <property type="project" value="InterPro"/>
</dbReference>
<dbReference type="PROSITE" id="PS52042">
    <property type="entry name" value="GLOBIN_CP_ADGB"/>
    <property type="match status" value="1"/>
</dbReference>
<feature type="compositionally biased region" description="Low complexity" evidence="4">
    <location>
        <begin position="813"/>
        <end position="822"/>
    </location>
</feature>
<feature type="region of interest" description="Disordered" evidence="4">
    <location>
        <begin position="536"/>
        <end position="602"/>
    </location>
</feature>
<keyword evidence="2" id="KW-0479">Metal-binding</keyword>
<dbReference type="InterPro" id="IPR054093">
    <property type="entry name" value="Androglobin_II"/>
</dbReference>
<comment type="caution">
    <text evidence="6">The sequence shown here is derived from an EMBL/GenBank/DDBJ whole genome shotgun (WGS) entry which is preliminary data.</text>
</comment>
<dbReference type="InterPro" id="IPR057249">
    <property type="entry name" value="Globin_CP_ADGB"/>
</dbReference>
<dbReference type="PANTHER" id="PTHR46298">
    <property type="entry name" value="ANDROGLOBIN"/>
    <property type="match status" value="1"/>
</dbReference>
<feature type="domain" description="Globin" evidence="5">
    <location>
        <begin position="191"/>
        <end position="395"/>
    </location>
</feature>
<dbReference type="InterPro" id="IPR012292">
    <property type="entry name" value="Globin/Proto"/>
</dbReference>
<dbReference type="Pfam" id="PF22070">
    <property type="entry name" value="Androglobin_V"/>
    <property type="match status" value="1"/>
</dbReference>
<feature type="compositionally biased region" description="Polar residues" evidence="4">
    <location>
        <begin position="465"/>
        <end position="477"/>
    </location>
</feature>
<dbReference type="InterPro" id="IPR054095">
    <property type="entry name" value="Androglobin_V"/>
</dbReference>
<gene>
    <name evidence="6" type="primary">Adgb_1</name>
    <name evidence="6" type="ORF">GTO96_0014757</name>
</gene>
<dbReference type="Gene3D" id="1.10.490.10">
    <property type="entry name" value="Globins"/>
    <property type="match status" value="1"/>
</dbReference>
<dbReference type="CDD" id="cd22307">
    <property type="entry name" value="Adgb_C_mid-like"/>
    <property type="match status" value="1"/>
</dbReference>
<dbReference type="GO" id="GO:0019825">
    <property type="term" value="F:oxygen binding"/>
    <property type="evidence" value="ECO:0007669"/>
    <property type="project" value="InterPro"/>
</dbReference>
<dbReference type="PANTHER" id="PTHR46298:SF1">
    <property type="entry name" value="ANDROGLOBIN"/>
    <property type="match status" value="1"/>
</dbReference>
<keyword evidence="3" id="KW-0408">Iron</keyword>
<evidence type="ECO:0000256" key="3">
    <source>
        <dbReference type="ARBA" id="ARBA00023004"/>
    </source>
</evidence>
<feature type="region of interest" description="Disordered" evidence="4">
    <location>
        <begin position="125"/>
        <end position="149"/>
    </location>
</feature>
<keyword evidence="7" id="KW-1185">Reference proteome</keyword>
<sequence>MKDVLKKKSDKEKEKKSPYSAQPPSEAQAAPSQTGQESITGSQLPQMVVCAIFLPLQLSEKISVLGLMADSSEKLRQYGLSHLYSHPVLVTRTRSGPLVVPPKPPALPRWKLIRQKKQIIVTDEPKDLGNDSQPLQEPNTPIKVTDNGEQETISERSNPQEAWIDFDDFCKCFQRHVFRFTARSPLGYNIHLCSSVPFIFGEEETVMPCLQKESNGFTAQAMAIMKAVGSVMNHFSDKAELPQALKELELVLYPPQLFSSKLVKAHFKAFNNALQYTFIKVLRNNLTLDDVFAIKVFTRDASNCTIAKESPSLTSVKTETPEQWINREATEEEIEAVTVIQAEWRRYYIRKIKRARKPGTKDNEIVTTVLQRIWSVMEPNIEQHAVTLLRVFIKVTANHLATIQIQTSKPDVYIKLQILNNEKEVASSTGKGHVIIPAFTFLTNERPLSTSSQTSGKLGKKERNGSATSQKQSRSVISQINTGEENNIHMTVPKDSGHVQQAIHKYVIQATVLHKSWPLSETQLDFVKSLKDLETKSSPANTEKSDENSPPLITDVSQNEQQKSPGTPKSSKKGKEKPVEKSEKDKPNKEKEKVSSRPESQALDVNMPFWTLHVVSGQGDTDKIQLKKDTERADEIRNMKQAWESAEPGRAMKALQSRLRYINKYLRRFSPELPAGRVMTPITTEEKSEAASVTVSPETLSSCEDSSQLQKSHLDLSPFFRNTLPEPVLKDISMTEQQNQDKHEEIRQFRQVREFILQHREMEQKSRSLLKMKQLEMYEQLQISLDENRQKILEIRDAYRKTLLDYEHKNEMTTEVVTAPVAETEKRSPPSRQKSSRSGKKK</sequence>
<feature type="region of interest" description="Disordered" evidence="4">
    <location>
        <begin position="813"/>
        <end position="842"/>
    </location>
</feature>
<feature type="compositionally biased region" description="Basic and acidic residues" evidence="4">
    <location>
        <begin position="576"/>
        <end position="596"/>
    </location>
</feature>
<reference evidence="6 7" key="1">
    <citation type="journal article" date="2021" name="Cell">
        <title>Tracing the genetic footprints of vertebrate landing in non-teleost ray-finned fishes.</title>
        <authorList>
            <person name="Bi X."/>
            <person name="Wang K."/>
            <person name="Yang L."/>
            <person name="Pan H."/>
            <person name="Jiang H."/>
            <person name="Wei Q."/>
            <person name="Fang M."/>
            <person name="Yu H."/>
            <person name="Zhu C."/>
            <person name="Cai Y."/>
            <person name="He Y."/>
            <person name="Gan X."/>
            <person name="Zeng H."/>
            <person name="Yu D."/>
            <person name="Zhu Y."/>
            <person name="Jiang H."/>
            <person name="Qiu Q."/>
            <person name="Yang H."/>
            <person name="Zhang Y.E."/>
            <person name="Wang W."/>
            <person name="Zhu M."/>
            <person name="He S."/>
            <person name="Zhang G."/>
        </authorList>
    </citation>
    <scope>NUCLEOTIDE SEQUENCE [LARGE SCALE GENOMIC DNA]</scope>
    <source>
        <strain evidence="6">Bchr_013</strain>
    </source>
</reference>
<protein>
    <submittedName>
        <fullName evidence="6">ADGB protein</fullName>
    </submittedName>
</protein>
<evidence type="ECO:0000256" key="1">
    <source>
        <dbReference type="ARBA" id="ARBA00022617"/>
    </source>
</evidence>
<dbReference type="AlphaFoldDB" id="A0A8X7XG47"/>
<dbReference type="GO" id="GO:0046872">
    <property type="term" value="F:metal ion binding"/>
    <property type="evidence" value="ECO:0007669"/>
    <property type="project" value="UniProtKB-KW"/>
</dbReference>
<evidence type="ECO:0000256" key="4">
    <source>
        <dbReference type="SAM" id="MobiDB-lite"/>
    </source>
</evidence>
<dbReference type="Proteomes" id="UP000886611">
    <property type="component" value="Unassembled WGS sequence"/>
</dbReference>